<evidence type="ECO:0000313" key="2">
    <source>
        <dbReference type="Proteomes" id="UP001652581"/>
    </source>
</evidence>
<evidence type="ECO:0000313" key="3">
    <source>
        <dbReference type="RefSeq" id="XP_072822451.1"/>
    </source>
</evidence>
<name>A0ABM5DNH1_VICPA</name>
<feature type="region of interest" description="Disordered" evidence="1">
    <location>
        <begin position="33"/>
        <end position="52"/>
    </location>
</feature>
<dbReference type="GeneID" id="140697934"/>
<feature type="region of interest" description="Disordered" evidence="1">
    <location>
        <begin position="58"/>
        <end position="103"/>
    </location>
</feature>
<dbReference type="Proteomes" id="UP001652581">
    <property type="component" value="Chromosome 8"/>
</dbReference>
<proteinExistence type="predicted"/>
<gene>
    <name evidence="3" type="primary">LOC140697934</name>
</gene>
<sequence>MPSEEGGAGGSEIVKLCLGCARRCAALALPGRTREGARPRGARAPPPPSRVLVGARVPRRHQRGAPGGRPGLPARTRRLPGALRGAGRGRGRGRGGRREGPRLLQPRAAVRLHVTATQNRARPRSGILRVWEVSASSVPTAGAGGAPLTRGPVAAEELSSPPRDSEGMARPPRRGHVAAPELLVFPGGTTLVFLSEAAISILFWLIQALSGPRCGDRGWASALVSAWQWDRGCGV</sequence>
<feature type="compositionally biased region" description="Low complexity" evidence="1">
    <location>
        <begin position="71"/>
        <end position="85"/>
    </location>
</feature>
<evidence type="ECO:0008006" key="4">
    <source>
        <dbReference type="Google" id="ProtNLM"/>
    </source>
</evidence>
<keyword evidence="2" id="KW-1185">Reference proteome</keyword>
<feature type="region of interest" description="Disordered" evidence="1">
    <location>
        <begin position="142"/>
        <end position="173"/>
    </location>
</feature>
<organism evidence="2 3">
    <name type="scientific">Vicugna pacos</name>
    <name type="common">Alpaca</name>
    <name type="synonym">Lama pacos</name>
    <dbReference type="NCBI Taxonomy" id="30538"/>
    <lineage>
        <taxon>Eukaryota</taxon>
        <taxon>Metazoa</taxon>
        <taxon>Chordata</taxon>
        <taxon>Craniata</taxon>
        <taxon>Vertebrata</taxon>
        <taxon>Euteleostomi</taxon>
        <taxon>Mammalia</taxon>
        <taxon>Eutheria</taxon>
        <taxon>Laurasiatheria</taxon>
        <taxon>Artiodactyla</taxon>
        <taxon>Tylopoda</taxon>
        <taxon>Camelidae</taxon>
        <taxon>Vicugna</taxon>
    </lineage>
</organism>
<protein>
    <recommendedName>
        <fullName evidence="4">Translation initiation factor IF-2-like</fullName>
    </recommendedName>
</protein>
<dbReference type="RefSeq" id="XP_072822451.1">
    <property type="nucleotide sequence ID" value="XM_072966350.1"/>
</dbReference>
<accession>A0ABM5DNH1</accession>
<reference evidence="3" key="1">
    <citation type="submission" date="2025-08" db="UniProtKB">
        <authorList>
            <consortium name="RefSeq"/>
        </authorList>
    </citation>
    <scope>IDENTIFICATION</scope>
</reference>
<evidence type="ECO:0000256" key="1">
    <source>
        <dbReference type="SAM" id="MobiDB-lite"/>
    </source>
</evidence>